<dbReference type="InterPro" id="IPR043502">
    <property type="entry name" value="DNA/RNA_pol_sf"/>
</dbReference>
<comment type="caution">
    <text evidence="2">The sequence shown here is derived from an EMBL/GenBank/DDBJ whole genome shotgun (WGS) entry which is preliminary data.</text>
</comment>
<evidence type="ECO:0000313" key="3">
    <source>
        <dbReference type="Proteomes" id="UP000299102"/>
    </source>
</evidence>
<feature type="compositionally biased region" description="Basic residues" evidence="1">
    <location>
        <begin position="999"/>
        <end position="1013"/>
    </location>
</feature>
<organism evidence="2 3">
    <name type="scientific">Eumeta variegata</name>
    <name type="common">Bagworm moth</name>
    <name type="synonym">Eumeta japonica</name>
    <dbReference type="NCBI Taxonomy" id="151549"/>
    <lineage>
        <taxon>Eukaryota</taxon>
        <taxon>Metazoa</taxon>
        <taxon>Ecdysozoa</taxon>
        <taxon>Arthropoda</taxon>
        <taxon>Hexapoda</taxon>
        <taxon>Insecta</taxon>
        <taxon>Pterygota</taxon>
        <taxon>Neoptera</taxon>
        <taxon>Endopterygota</taxon>
        <taxon>Lepidoptera</taxon>
        <taxon>Glossata</taxon>
        <taxon>Ditrysia</taxon>
        <taxon>Tineoidea</taxon>
        <taxon>Psychidae</taxon>
        <taxon>Oiketicinae</taxon>
        <taxon>Eumeta</taxon>
    </lineage>
</organism>
<feature type="region of interest" description="Disordered" evidence="1">
    <location>
        <begin position="183"/>
        <end position="202"/>
    </location>
</feature>
<feature type="compositionally biased region" description="Low complexity" evidence="1">
    <location>
        <begin position="280"/>
        <end position="294"/>
    </location>
</feature>
<feature type="region of interest" description="Disordered" evidence="1">
    <location>
        <begin position="267"/>
        <end position="294"/>
    </location>
</feature>
<evidence type="ECO:0008006" key="4">
    <source>
        <dbReference type="Google" id="ProtNLM"/>
    </source>
</evidence>
<evidence type="ECO:0000256" key="1">
    <source>
        <dbReference type="SAM" id="MobiDB-lite"/>
    </source>
</evidence>
<dbReference type="PANTHER" id="PTHR47331:SF5">
    <property type="entry name" value="RIBONUCLEASE H"/>
    <property type="match status" value="1"/>
</dbReference>
<dbReference type="InterPro" id="IPR005312">
    <property type="entry name" value="DUF1759"/>
</dbReference>
<keyword evidence="3" id="KW-1185">Reference proteome</keyword>
<reference evidence="2 3" key="1">
    <citation type="journal article" date="2019" name="Commun. Biol.">
        <title>The bagworm genome reveals a unique fibroin gene that provides high tensile strength.</title>
        <authorList>
            <person name="Kono N."/>
            <person name="Nakamura H."/>
            <person name="Ohtoshi R."/>
            <person name="Tomita M."/>
            <person name="Numata K."/>
            <person name="Arakawa K."/>
        </authorList>
    </citation>
    <scope>NUCLEOTIDE SEQUENCE [LARGE SCALE GENOMIC DNA]</scope>
</reference>
<evidence type="ECO:0000313" key="2">
    <source>
        <dbReference type="EMBL" id="GBP81353.1"/>
    </source>
</evidence>
<accession>A0A4C1Z2H5</accession>
<name>A0A4C1Z2H5_EUMVA</name>
<feature type="region of interest" description="Disordered" evidence="1">
    <location>
        <begin position="999"/>
        <end position="1041"/>
    </location>
</feature>
<dbReference type="AlphaFoldDB" id="A0A4C1Z2H5"/>
<dbReference type="SUPFAM" id="SSF56672">
    <property type="entry name" value="DNA/RNA polymerases"/>
    <property type="match status" value="1"/>
</dbReference>
<dbReference type="Proteomes" id="UP000299102">
    <property type="component" value="Unassembled WGS sequence"/>
</dbReference>
<protein>
    <recommendedName>
        <fullName evidence="4">Reverse transcriptase domain-containing protein</fullName>
    </recommendedName>
</protein>
<proteinExistence type="predicted"/>
<dbReference type="EMBL" id="BGZK01001507">
    <property type="protein sequence ID" value="GBP81353.1"/>
    <property type="molecule type" value="Genomic_DNA"/>
</dbReference>
<feature type="region of interest" description="Disordered" evidence="1">
    <location>
        <begin position="596"/>
        <end position="619"/>
    </location>
</feature>
<dbReference type="GO" id="GO:0071897">
    <property type="term" value="P:DNA biosynthetic process"/>
    <property type="evidence" value="ECO:0007669"/>
    <property type="project" value="UniProtKB-ARBA"/>
</dbReference>
<gene>
    <name evidence="2" type="ORF">EVAR_6211_1</name>
</gene>
<feature type="compositionally biased region" description="Polar residues" evidence="1">
    <location>
        <begin position="183"/>
        <end position="200"/>
    </location>
</feature>
<sequence length="1168" mass="130375">MSGYCAICPLILLQDQTNQFEDSKTDAELLQSLQCPPKLSPFGAGRYHCCNASSPYVCIWTKELALQGPRMAMLPQRIAPSKLTHAPLKMLIVIYMRICSDNNVLVPLLLTAGQIARSIFKSGLKRRRGGGNTSIMLADEARGARGVGPLIGRAVRDARAREGGRARRTALLYASAARHSQSAFNRRRGNTLSTPSSETKFWSALRPPSKTRLRECNTAEESTIADSGLVSFGGPASPSTVRRRTVNPDAPAALIPMSGGVTIDHSASERVPTTSPVPPARAVSRAASVSSRSTQASRAATLRMEYEAAEELAAIQKQDAEIRRELVKKRLAMNLAEIEAATECDEAEEHAVHRTEDSARRVEAWIESTPPVVNVINAAANQAGIPRREGVADDAARTTLPDRVQPGSVARREHSSERGRGLAELADAINKLARPRPIPRQVYELPSFHGNVNEWRLFKNSYEATTSTYEYKPYENLARLRMAVQGKARTAVCHLLAANSKPEDIMAALEKKFGRPEQLVDEVLKEVKVMSRLTDSGREINDFAITTRNCVAVLQEIDEEGHIHNPVLLKEILEKMTPLLRNKFAEYWMMKREPPYAAPSEHGQRRATRAGGAPNESAVSETVTNIGTVRGPNGVERDIQCRTITRLDLPSQSLTADEISSHHHLNECHLEALRDARPLLLIGQDNWELITGSDVRRGKSGEPVASLTGLGERENAEVKRASRILNDTTRRIGNKWETGLLWKEDDPRFPDNYNGARKRLTNIENKMDRDPAFAAAYTAQIEKLIENGYARRLENRAQVRDCFFLPHFAVTNPNKPNKIRVVFDAAARFEGKSLNDYLLSGPDLLNSLTGILFRFRIGSVAFTGDIRDMFLRVRVCAPDQRAQLFLWRGADRDSEPRVYAMTSLIFGASSSPTSAIYVLNKNAETCSDEYPNAEMAVKRDHYVDDFICSTDSVPEAAKLISDVTIVRGGFDIRGHQDRAPRIRRRERTRVRGRRLLARGTTRRHGTSRARRRQVTSCTKQSHVDPAARTASGAFGLSPSDEYPKEHGIATERRVLWCDSKTVLRWIRSDPRAYKPFVAHRLAELDERSDRNEWRWVLLVDPPGAYVRPVLYFIRRLRKQQQPFGADDVIDAETRLLRASQRRAFSDEMRAAAVGAATPEAVYGRWTSC</sequence>
<dbReference type="PANTHER" id="PTHR47331">
    <property type="entry name" value="PHD-TYPE DOMAIN-CONTAINING PROTEIN"/>
    <property type="match status" value="1"/>
</dbReference>
<dbReference type="Pfam" id="PF03564">
    <property type="entry name" value="DUF1759"/>
    <property type="match status" value="1"/>
</dbReference>